<organism evidence="3 4">
    <name type="scientific">Bowmanella pacifica</name>
    <dbReference type="NCBI Taxonomy" id="502051"/>
    <lineage>
        <taxon>Bacteria</taxon>
        <taxon>Pseudomonadati</taxon>
        <taxon>Pseudomonadota</taxon>
        <taxon>Gammaproteobacteria</taxon>
        <taxon>Alteromonadales</taxon>
        <taxon>Alteromonadaceae</taxon>
        <taxon>Bowmanella</taxon>
    </lineage>
</organism>
<evidence type="ECO:0000313" key="4">
    <source>
        <dbReference type="Proteomes" id="UP000606935"/>
    </source>
</evidence>
<dbReference type="NCBIfam" id="TIGR03420">
    <property type="entry name" value="DnaA_homol_Hda"/>
    <property type="match status" value="1"/>
</dbReference>
<protein>
    <submittedName>
        <fullName evidence="3">DnaA regulatory inactivator Hda</fullName>
    </submittedName>
</protein>
<gene>
    <name evidence="3" type="primary">dnaA-2</name>
    <name evidence="3" type="ORF">GCM10010982_33070</name>
</gene>
<comment type="caution">
    <text evidence="3">The sequence shown here is derived from an EMBL/GenBank/DDBJ whole genome shotgun (WGS) entry which is preliminary data.</text>
</comment>
<dbReference type="InterPro" id="IPR017788">
    <property type="entry name" value="Hda"/>
</dbReference>
<dbReference type="Gene3D" id="1.10.8.60">
    <property type="match status" value="1"/>
</dbReference>
<accession>A0A917Z280</accession>
<dbReference type="Pfam" id="PF00308">
    <property type="entry name" value="Bac_DnaA"/>
    <property type="match status" value="1"/>
</dbReference>
<dbReference type="Pfam" id="PF22688">
    <property type="entry name" value="Hda_lid"/>
    <property type="match status" value="1"/>
</dbReference>
<feature type="domain" description="Chromosomal replication initiator protein DnaA ATPAse" evidence="1">
    <location>
        <begin position="15"/>
        <end position="159"/>
    </location>
</feature>
<reference evidence="3" key="2">
    <citation type="submission" date="2020-09" db="EMBL/GenBank/DDBJ databases">
        <authorList>
            <person name="Sun Q."/>
            <person name="Zhou Y."/>
        </authorList>
    </citation>
    <scope>NUCLEOTIDE SEQUENCE</scope>
    <source>
        <strain evidence="3">CGMCC 1.7086</strain>
    </source>
</reference>
<dbReference type="InterPro" id="IPR027417">
    <property type="entry name" value="P-loop_NTPase"/>
</dbReference>
<evidence type="ECO:0000259" key="1">
    <source>
        <dbReference type="Pfam" id="PF00308"/>
    </source>
</evidence>
<evidence type="ECO:0000259" key="2">
    <source>
        <dbReference type="Pfam" id="PF22688"/>
    </source>
</evidence>
<dbReference type="RefSeq" id="WP_188697728.1">
    <property type="nucleotide sequence ID" value="NZ_BMLS01000006.1"/>
</dbReference>
<dbReference type="EMBL" id="BMLS01000006">
    <property type="protein sequence ID" value="GGO73167.1"/>
    <property type="molecule type" value="Genomic_DNA"/>
</dbReference>
<proteinExistence type="predicted"/>
<name>A0A917Z280_9ALTE</name>
<dbReference type="PANTHER" id="PTHR30050:SF5">
    <property type="entry name" value="DNAA REGULATORY INACTIVATOR HDA"/>
    <property type="match status" value="1"/>
</dbReference>
<evidence type="ECO:0000313" key="3">
    <source>
        <dbReference type="EMBL" id="GGO73167.1"/>
    </source>
</evidence>
<dbReference type="InterPro" id="IPR055199">
    <property type="entry name" value="Hda_lid"/>
</dbReference>
<sequence>MSKQLFLPLQLPDDEIFDSFIPGANQQVVSHLQSWLNDEQSGPFLTYISGDSGTGKSHLQYSLCSAAASQGMTCAYVGFKNLAELHPDLLNDLELVAVICLDDIHLLEGHTQWQTAVFDLINRVRESGQSRILVSGLQGPAQLPLALADLRSRLSWGLSFHLKGLDDEGLMEALRSRAYRRGMSMPLEVARFLLNHCHRDMPALLAVLDRLDATSLQEKHRLTIPFVKKVLDL</sequence>
<dbReference type="SUPFAM" id="SSF52540">
    <property type="entry name" value="P-loop containing nucleoside triphosphate hydrolases"/>
    <property type="match status" value="1"/>
</dbReference>
<keyword evidence="4" id="KW-1185">Reference proteome</keyword>
<dbReference type="GO" id="GO:0032297">
    <property type="term" value="P:negative regulation of DNA-templated DNA replication initiation"/>
    <property type="evidence" value="ECO:0007669"/>
    <property type="project" value="InterPro"/>
</dbReference>
<dbReference type="Gene3D" id="3.40.50.300">
    <property type="entry name" value="P-loop containing nucleotide triphosphate hydrolases"/>
    <property type="match status" value="1"/>
</dbReference>
<dbReference type="Proteomes" id="UP000606935">
    <property type="component" value="Unassembled WGS sequence"/>
</dbReference>
<dbReference type="GO" id="GO:0006270">
    <property type="term" value="P:DNA replication initiation"/>
    <property type="evidence" value="ECO:0007669"/>
    <property type="project" value="TreeGrafter"/>
</dbReference>
<dbReference type="PANTHER" id="PTHR30050">
    <property type="entry name" value="CHROMOSOMAL REPLICATION INITIATOR PROTEIN DNAA"/>
    <property type="match status" value="1"/>
</dbReference>
<reference evidence="3" key="1">
    <citation type="journal article" date="2014" name="Int. J. Syst. Evol. Microbiol.">
        <title>Complete genome sequence of Corynebacterium casei LMG S-19264T (=DSM 44701T), isolated from a smear-ripened cheese.</title>
        <authorList>
            <consortium name="US DOE Joint Genome Institute (JGI-PGF)"/>
            <person name="Walter F."/>
            <person name="Albersmeier A."/>
            <person name="Kalinowski J."/>
            <person name="Ruckert C."/>
        </authorList>
    </citation>
    <scope>NUCLEOTIDE SEQUENCE</scope>
    <source>
        <strain evidence="3">CGMCC 1.7086</strain>
    </source>
</reference>
<dbReference type="InterPro" id="IPR013317">
    <property type="entry name" value="DnaA_dom"/>
</dbReference>
<feature type="domain" description="Hda lid" evidence="2">
    <location>
        <begin position="167"/>
        <end position="231"/>
    </location>
</feature>
<dbReference type="AlphaFoldDB" id="A0A917Z280"/>